<dbReference type="GO" id="GO:0099402">
    <property type="term" value="P:plant organ development"/>
    <property type="evidence" value="ECO:0007669"/>
    <property type="project" value="TreeGrafter"/>
</dbReference>
<dbReference type="InterPro" id="IPR021825">
    <property type="entry name" value="RETICULATA-related"/>
</dbReference>
<keyword evidence="4" id="KW-0934">Plastid</keyword>
<evidence type="ECO:0000313" key="12">
    <source>
        <dbReference type="Proteomes" id="UP000593560"/>
    </source>
</evidence>
<evidence type="ECO:0000256" key="9">
    <source>
        <dbReference type="SAM" id="MobiDB-lite"/>
    </source>
</evidence>
<dbReference type="Pfam" id="PF11891">
    <property type="entry name" value="RETICULATA-like"/>
    <property type="match status" value="1"/>
</dbReference>
<protein>
    <recommendedName>
        <fullName evidence="13">Protein RETICULATA-RELATED 1, chloroplastic-like</fullName>
    </recommendedName>
</protein>
<keyword evidence="5 10" id="KW-0812">Transmembrane</keyword>
<dbReference type="Proteomes" id="UP000593560">
    <property type="component" value="Unassembled WGS sequence"/>
</dbReference>
<dbReference type="EMBL" id="JABFAD010000013">
    <property type="protein sequence ID" value="MBA0817206.1"/>
    <property type="molecule type" value="Genomic_DNA"/>
</dbReference>
<dbReference type="AlphaFoldDB" id="A0A7J9I509"/>
<gene>
    <name evidence="11" type="ORF">Gohar_001790</name>
</gene>
<feature type="compositionally biased region" description="Gly residues" evidence="9">
    <location>
        <begin position="97"/>
        <end position="118"/>
    </location>
</feature>
<evidence type="ECO:0000256" key="1">
    <source>
        <dbReference type="ARBA" id="ARBA00004508"/>
    </source>
</evidence>
<comment type="caution">
    <text evidence="11">The sequence shown here is derived from an EMBL/GenBank/DDBJ whole genome shotgun (WGS) entry which is preliminary data.</text>
</comment>
<keyword evidence="3" id="KW-0150">Chloroplast</keyword>
<evidence type="ECO:0008006" key="13">
    <source>
        <dbReference type="Google" id="ProtNLM"/>
    </source>
</evidence>
<dbReference type="PANTHER" id="PTHR31038">
    <property type="entry name" value="EXPRESSED PROTEIN-RELATED"/>
    <property type="match status" value="1"/>
</dbReference>
<keyword evidence="12" id="KW-1185">Reference proteome</keyword>
<keyword evidence="6" id="KW-0809">Transit peptide</keyword>
<evidence type="ECO:0000256" key="3">
    <source>
        <dbReference type="ARBA" id="ARBA00022528"/>
    </source>
</evidence>
<accession>A0A7J9I509</accession>
<sequence>MSISSPSPRFKLSALSNGGGNGSMTINVIGTRNFARFKGIIEIESRLKLTSSRFKLSGFSTLHCVRPPDYAGNTTENGEIDSESSVSDIGIGDQEKIGGGCGGGGRDNGGNDSFGGGGGEDEEGKEFGPMLKFEEVKKEAEARGVKLPSDMMDAAKSCGIRKLFLLRYLDLQGSIWPLGFLMKHCSMLRDRMLADPSFLFKVGTEVGIDSFCATFAEMKKRGDAFWLEFELYLADVLVGLVIDVALVGMLAPYARFSQPSAASRGLFGSLQQACSALPSSVFEAERPGCTFSAKQRIATFFYKVQGLLYGSVGFGCGLVGQGIANLVMTTKRRIRKSDEDIPVPPLLRTASLWGVFLAVSANARYQIINGLEQLVEASPVTKQVPPVAMAFTIGVRFANNVYSGMQFVDWAKWSGVQ</sequence>
<evidence type="ECO:0000256" key="2">
    <source>
        <dbReference type="ARBA" id="ARBA00010793"/>
    </source>
</evidence>
<evidence type="ECO:0000256" key="8">
    <source>
        <dbReference type="ARBA" id="ARBA00023136"/>
    </source>
</evidence>
<dbReference type="PANTHER" id="PTHR31038:SF18">
    <property type="entry name" value="PROTEIN RETICULATA-RELATED 1, CHLOROPLASTIC"/>
    <property type="match status" value="1"/>
</dbReference>
<feature type="region of interest" description="Disordered" evidence="9">
    <location>
        <begin position="97"/>
        <end position="126"/>
    </location>
</feature>
<name>A0A7J9I509_9ROSI</name>
<feature type="transmembrane region" description="Helical" evidence="10">
    <location>
        <begin position="307"/>
        <end position="327"/>
    </location>
</feature>
<evidence type="ECO:0000256" key="10">
    <source>
        <dbReference type="SAM" id="Phobius"/>
    </source>
</evidence>
<dbReference type="OrthoDB" id="205639at2759"/>
<evidence type="ECO:0000313" key="11">
    <source>
        <dbReference type="EMBL" id="MBA0817206.1"/>
    </source>
</evidence>
<evidence type="ECO:0000256" key="4">
    <source>
        <dbReference type="ARBA" id="ARBA00022640"/>
    </source>
</evidence>
<evidence type="ECO:0000256" key="5">
    <source>
        <dbReference type="ARBA" id="ARBA00022692"/>
    </source>
</evidence>
<proteinExistence type="inferred from homology"/>
<reference evidence="11 12" key="1">
    <citation type="journal article" date="2019" name="Genome Biol. Evol.">
        <title>Insights into the evolution of the New World diploid cottons (Gossypium, subgenus Houzingenia) based on genome sequencing.</title>
        <authorList>
            <person name="Grover C.E."/>
            <person name="Arick M.A. 2nd"/>
            <person name="Thrash A."/>
            <person name="Conover J.L."/>
            <person name="Sanders W.S."/>
            <person name="Peterson D.G."/>
            <person name="Frelichowski J.E."/>
            <person name="Scheffler J.A."/>
            <person name="Scheffler B.E."/>
            <person name="Wendel J.F."/>
        </authorList>
    </citation>
    <scope>NUCLEOTIDE SEQUENCE [LARGE SCALE GENOMIC DNA]</scope>
    <source>
        <strain evidence="11">0</strain>
        <tissue evidence="11">Leaf</tissue>
    </source>
</reference>
<evidence type="ECO:0000256" key="7">
    <source>
        <dbReference type="ARBA" id="ARBA00022989"/>
    </source>
</evidence>
<comment type="similarity">
    <text evidence="2">Belongs to the RETICULATA family.</text>
</comment>
<dbReference type="GO" id="GO:0009706">
    <property type="term" value="C:chloroplast inner membrane"/>
    <property type="evidence" value="ECO:0007669"/>
    <property type="project" value="TreeGrafter"/>
</dbReference>
<keyword evidence="8 10" id="KW-0472">Membrane</keyword>
<organism evidence="11 12">
    <name type="scientific">Gossypium harknessii</name>
    <dbReference type="NCBI Taxonomy" id="34285"/>
    <lineage>
        <taxon>Eukaryota</taxon>
        <taxon>Viridiplantae</taxon>
        <taxon>Streptophyta</taxon>
        <taxon>Embryophyta</taxon>
        <taxon>Tracheophyta</taxon>
        <taxon>Spermatophyta</taxon>
        <taxon>Magnoliopsida</taxon>
        <taxon>eudicotyledons</taxon>
        <taxon>Gunneridae</taxon>
        <taxon>Pentapetalae</taxon>
        <taxon>rosids</taxon>
        <taxon>malvids</taxon>
        <taxon>Malvales</taxon>
        <taxon>Malvaceae</taxon>
        <taxon>Malvoideae</taxon>
        <taxon>Gossypium</taxon>
    </lineage>
</organism>
<keyword evidence="7 10" id="KW-1133">Transmembrane helix</keyword>
<evidence type="ECO:0000256" key="6">
    <source>
        <dbReference type="ARBA" id="ARBA00022946"/>
    </source>
</evidence>
<comment type="subcellular location">
    <subcellularLocation>
        <location evidence="1">Plastid</location>
        <location evidence="1">Chloroplast membrane</location>
        <topology evidence="1">Multi-pass membrane protein</topology>
    </subcellularLocation>
</comment>